<reference evidence="1" key="1">
    <citation type="submission" date="2018-05" db="EMBL/GenBank/DDBJ databases">
        <authorList>
            <person name="Lanie J.A."/>
            <person name="Ng W.-L."/>
            <person name="Kazmierczak K.M."/>
            <person name="Andrzejewski T.M."/>
            <person name="Davidsen T.M."/>
            <person name="Wayne K.J."/>
            <person name="Tettelin H."/>
            <person name="Glass J.I."/>
            <person name="Rusch D."/>
            <person name="Podicherti R."/>
            <person name="Tsui H.-C.T."/>
            <person name="Winkler M.E."/>
        </authorList>
    </citation>
    <scope>NUCLEOTIDE SEQUENCE</scope>
</reference>
<sequence>VNDKSWTTEKMWSQLSQRCWFLALATGLGLTACVDNLSETEASVDPQEPPFIIRSTEEDWVILEKRIKEAFEQRLDLLPMGDLVAKIGLTFLGTPYAPNTLDPAGEEGLVVEVQE</sequence>
<name>A0A382BX33_9ZZZZ</name>
<feature type="non-terminal residue" evidence="1">
    <location>
        <position position="115"/>
    </location>
</feature>
<proteinExistence type="predicted"/>
<dbReference type="AlphaFoldDB" id="A0A382BX33"/>
<dbReference type="InterPro" id="IPR038765">
    <property type="entry name" value="Papain-like_cys_pep_sf"/>
</dbReference>
<dbReference type="SUPFAM" id="SSF54001">
    <property type="entry name" value="Cysteine proteinases"/>
    <property type="match status" value="1"/>
</dbReference>
<evidence type="ECO:0000313" key="1">
    <source>
        <dbReference type="EMBL" id="SVB18350.1"/>
    </source>
</evidence>
<dbReference type="EMBL" id="UINC01031777">
    <property type="protein sequence ID" value="SVB18350.1"/>
    <property type="molecule type" value="Genomic_DNA"/>
</dbReference>
<gene>
    <name evidence="1" type="ORF">METZ01_LOCUS171204</name>
</gene>
<feature type="non-terminal residue" evidence="1">
    <location>
        <position position="1"/>
    </location>
</feature>
<organism evidence="1">
    <name type="scientific">marine metagenome</name>
    <dbReference type="NCBI Taxonomy" id="408172"/>
    <lineage>
        <taxon>unclassified sequences</taxon>
        <taxon>metagenomes</taxon>
        <taxon>ecological metagenomes</taxon>
    </lineage>
</organism>
<protein>
    <submittedName>
        <fullName evidence="1">Uncharacterized protein</fullName>
    </submittedName>
</protein>
<accession>A0A382BX33</accession>